<organism evidence="1 2">
    <name type="scientific">Vallitalea pronyensis</name>
    <dbReference type="NCBI Taxonomy" id="1348613"/>
    <lineage>
        <taxon>Bacteria</taxon>
        <taxon>Bacillati</taxon>
        <taxon>Bacillota</taxon>
        <taxon>Clostridia</taxon>
        <taxon>Lachnospirales</taxon>
        <taxon>Vallitaleaceae</taxon>
        <taxon>Vallitalea</taxon>
    </lineage>
</organism>
<dbReference type="Proteomes" id="UP000683246">
    <property type="component" value="Chromosome"/>
</dbReference>
<accession>A0A8J8SF55</accession>
<sequence>MKPFLFTLGMLLLYVVFLTYQSDHNLYVRQLEQLKQVADECSSSAGMYYDEALFSEGKTIYNQIECEKVIDYIIKANLRLDNNFVPISDSYWTDKVTYRVTYLDHSNTSFPYNYIDPNGRFTKTVAEPTIIVIIDAGKPPYRLTFLKPKHAIRTSAYEYWHSY</sequence>
<protein>
    <submittedName>
        <fullName evidence="1">Uncharacterized protein</fullName>
    </submittedName>
</protein>
<dbReference type="EMBL" id="CP058649">
    <property type="protein sequence ID" value="QUI21265.1"/>
    <property type="molecule type" value="Genomic_DNA"/>
</dbReference>
<dbReference type="RefSeq" id="WP_212696730.1">
    <property type="nucleotide sequence ID" value="NZ_CP058649.1"/>
</dbReference>
<keyword evidence="2" id="KW-1185">Reference proteome</keyword>
<gene>
    <name evidence="1" type="ORF">HZI73_02745</name>
</gene>
<dbReference type="AlphaFoldDB" id="A0A8J8SF55"/>
<evidence type="ECO:0000313" key="2">
    <source>
        <dbReference type="Proteomes" id="UP000683246"/>
    </source>
</evidence>
<reference evidence="1" key="1">
    <citation type="submission" date="2020-07" db="EMBL/GenBank/DDBJ databases">
        <title>Vallitalea pronyensis genome.</title>
        <authorList>
            <person name="Postec A."/>
        </authorList>
    </citation>
    <scope>NUCLEOTIDE SEQUENCE</scope>
    <source>
        <strain evidence="1">FatNI3</strain>
    </source>
</reference>
<name>A0A8J8SF55_9FIRM</name>
<proteinExistence type="predicted"/>
<dbReference type="KEGG" id="vpy:HZI73_02745"/>
<evidence type="ECO:0000313" key="1">
    <source>
        <dbReference type="EMBL" id="QUI21265.1"/>
    </source>
</evidence>